<reference evidence="1 2" key="1">
    <citation type="submission" date="2020-08" db="EMBL/GenBank/DDBJ databases">
        <title>Whole genome shotgun sequence of Actinoplanes ianthinogenes NBRC 13996.</title>
        <authorList>
            <person name="Komaki H."/>
            <person name="Tamura T."/>
        </authorList>
    </citation>
    <scope>NUCLEOTIDE SEQUENCE [LARGE SCALE GENOMIC DNA]</scope>
    <source>
        <strain evidence="1 2">NBRC 13996</strain>
    </source>
</reference>
<name>A0ABM7LT73_9ACTN</name>
<gene>
    <name evidence="1" type="ORF">Aiant_31300</name>
</gene>
<protein>
    <submittedName>
        <fullName evidence="1">Uncharacterized protein</fullName>
    </submittedName>
</protein>
<evidence type="ECO:0000313" key="1">
    <source>
        <dbReference type="EMBL" id="BCJ42473.1"/>
    </source>
</evidence>
<evidence type="ECO:0000313" key="2">
    <source>
        <dbReference type="Proteomes" id="UP000676967"/>
    </source>
</evidence>
<keyword evidence="2" id="KW-1185">Reference proteome</keyword>
<dbReference type="Proteomes" id="UP000676967">
    <property type="component" value="Chromosome"/>
</dbReference>
<organism evidence="1 2">
    <name type="scientific">Actinoplanes ianthinogenes</name>
    <dbReference type="NCBI Taxonomy" id="122358"/>
    <lineage>
        <taxon>Bacteria</taxon>
        <taxon>Bacillati</taxon>
        <taxon>Actinomycetota</taxon>
        <taxon>Actinomycetes</taxon>
        <taxon>Micromonosporales</taxon>
        <taxon>Micromonosporaceae</taxon>
        <taxon>Actinoplanes</taxon>
    </lineage>
</organism>
<accession>A0ABM7LT73</accession>
<proteinExistence type="predicted"/>
<dbReference type="EMBL" id="AP023356">
    <property type="protein sequence ID" value="BCJ42473.1"/>
    <property type="molecule type" value="Genomic_DNA"/>
</dbReference>
<sequence>MTELISVIAPVYDESPAWTGGPVAEGGARDDGRPGPDTVARCPGTVGGAAFSRSCVIPGCCVWSDME</sequence>